<dbReference type="KEGG" id="dpp:DICPUDRAFT_79307"/>
<sequence length="160" mass="18022">MQKKTSKQTKPVSNSIKLKWEYCGKVTKTGPCKNIKVRDRDTCSIHGKKIPEYCNKTTKKGSKCKATAGKCVFHSPGFKPRERKEKDDDSYCSAGTLRGRRCTKAAINGSKYCFIHSNAPKDLCGAPKVDGGTCRNAKYCCSFHSYKYRDKEIESEKEDE</sequence>
<dbReference type="AlphaFoldDB" id="F0ZM70"/>
<name>F0ZM70_DICPU</name>
<accession>F0ZM70</accession>
<dbReference type="EMBL" id="GL871076">
    <property type="protein sequence ID" value="EGC34979.1"/>
    <property type="molecule type" value="Genomic_DNA"/>
</dbReference>
<dbReference type="InParanoid" id="F0ZM70"/>
<dbReference type="GeneID" id="10501922"/>
<dbReference type="Proteomes" id="UP000001064">
    <property type="component" value="Unassembled WGS sequence"/>
</dbReference>
<evidence type="ECO:0000313" key="2">
    <source>
        <dbReference type="Proteomes" id="UP000001064"/>
    </source>
</evidence>
<protein>
    <submittedName>
        <fullName evidence="1">Uncharacterized protein</fullName>
    </submittedName>
</protein>
<proteinExistence type="predicted"/>
<organism evidence="1 2">
    <name type="scientific">Dictyostelium purpureum</name>
    <name type="common">Slime mold</name>
    <dbReference type="NCBI Taxonomy" id="5786"/>
    <lineage>
        <taxon>Eukaryota</taxon>
        <taxon>Amoebozoa</taxon>
        <taxon>Evosea</taxon>
        <taxon>Eumycetozoa</taxon>
        <taxon>Dictyostelia</taxon>
        <taxon>Dictyosteliales</taxon>
        <taxon>Dictyosteliaceae</taxon>
        <taxon>Dictyostelium</taxon>
    </lineage>
</organism>
<evidence type="ECO:0000313" key="1">
    <source>
        <dbReference type="EMBL" id="EGC34979.1"/>
    </source>
</evidence>
<reference evidence="2" key="1">
    <citation type="journal article" date="2011" name="Genome Biol.">
        <title>Comparative genomics of the social amoebae Dictyostelium discoideum and Dictyostelium purpureum.</title>
        <authorList>
            <consortium name="US DOE Joint Genome Institute (JGI-PGF)"/>
            <person name="Sucgang R."/>
            <person name="Kuo A."/>
            <person name="Tian X."/>
            <person name="Salerno W."/>
            <person name="Parikh A."/>
            <person name="Feasley C.L."/>
            <person name="Dalin E."/>
            <person name="Tu H."/>
            <person name="Huang E."/>
            <person name="Barry K."/>
            <person name="Lindquist E."/>
            <person name="Shapiro H."/>
            <person name="Bruce D."/>
            <person name="Schmutz J."/>
            <person name="Salamov A."/>
            <person name="Fey P."/>
            <person name="Gaudet P."/>
            <person name="Anjard C."/>
            <person name="Babu M.M."/>
            <person name="Basu S."/>
            <person name="Bushmanova Y."/>
            <person name="van der Wel H."/>
            <person name="Katoh-Kurasawa M."/>
            <person name="Dinh C."/>
            <person name="Coutinho P.M."/>
            <person name="Saito T."/>
            <person name="Elias M."/>
            <person name="Schaap P."/>
            <person name="Kay R.R."/>
            <person name="Henrissat B."/>
            <person name="Eichinger L."/>
            <person name="Rivero F."/>
            <person name="Putnam N.H."/>
            <person name="West C.M."/>
            <person name="Loomis W.F."/>
            <person name="Chisholm R.L."/>
            <person name="Shaulsky G."/>
            <person name="Strassmann J.E."/>
            <person name="Queller D.C."/>
            <person name="Kuspa A."/>
            <person name="Grigoriev I.V."/>
        </authorList>
    </citation>
    <scope>NUCLEOTIDE SEQUENCE [LARGE SCALE GENOMIC DNA]</scope>
    <source>
        <strain evidence="2">QSDP1</strain>
    </source>
</reference>
<keyword evidence="2" id="KW-1185">Reference proteome</keyword>
<dbReference type="VEuPathDB" id="AmoebaDB:DICPUDRAFT_79307"/>
<gene>
    <name evidence="1" type="ORF">DICPUDRAFT_79307</name>
</gene>
<dbReference type="RefSeq" id="XP_003288504.1">
    <property type="nucleotide sequence ID" value="XM_003288456.1"/>
</dbReference>